<evidence type="ECO:0000256" key="4">
    <source>
        <dbReference type="ARBA" id="ARBA00022519"/>
    </source>
</evidence>
<dbReference type="EMBL" id="SMCR01000001">
    <property type="protein sequence ID" value="TCW00228.1"/>
    <property type="molecule type" value="Genomic_DNA"/>
</dbReference>
<dbReference type="Gene3D" id="1.10.3720.10">
    <property type="entry name" value="MetI-like"/>
    <property type="match status" value="2"/>
</dbReference>
<comment type="subcellular location">
    <subcellularLocation>
        <location evidence="1">Cell inner membrane</location>
        <topology evidence="1">Multi-pass membrane protein</topology>
    </subcellularLocation>
    <subcellularLocation>
        <location evidence="8">Cell membrane</location>
        <topology evidence="8">Multi-pass membrane protein</topology>
    </subcellularLocation>
</comment>
<feature type="transmembrane region" description="Helical" evidence="8">
    <location>
        <begin position="560"/>
        <end position="579"/>
    </location>
</feature>
<name>A0A4R3Z4J8_9GAMM</name>
<feature type="domain" description="ABC transmembrane type-1" evidence="9">
    <location>
        <begin position="385"/>
        <end position="579"/>
    </location>
</feature>
<comment type="caution">
    <text evidence="10">The sequence shown here is derived from an EMBL/GenBank/DDBJ whole genome shotgun (WGS) entry which is preliminary data.</text>
</comment>
<keyword evidence="5 8" id="KW-0812">Transmembrane</keyword>
<dbReference type="GO" id="GO:0005886">
    <property type="term" value="C:plasma membrane"/>
    <property type="evidence" value="ECO:0007669"/>
    <property type="project" value="UniProtKB-SubCell"/>
</dbReference>
<comment type="similarity">
    <text evidence="8">Belongs to the binding-protein-dependent transport system permease family.</text>
</comment>
<dbReference type="PANTHER" id="PTHR43357:SF4">
    <property type="entry name" value="INNER MEMBRANE ABC TRANSPORTER PERMEASE PROTEIN YDCV"/>
    <property type="match status" value="1"/>
</dbReference>
<dbReference type="Proteomes" id="UP000295719">
    <property type="component" value="Unassembled WGS sequence"/>
</dbReference>
<evidence type="ECO:0000256" key="7">
    <source>
        <dbReference type="ARBA" id="ARBA00023136"/>
    </source>
</evidence>
<evidence type="ECO:0000313" key="10">
    <source>
        <dbReference type="EMBL" id="TCW00228.1"/>
    </source>
</evidence>
<keyword evidence="6 8" id="KW-1133">Transmembrane helix</keyword>
<protein>
    <submittedName>
        <fullName evidence="10">Iron(III) transport system permease protein</fullName>
    </submittedName>
</protein>
<dbReference type="PROSITE" id="PS50928">
    <property type="entry name" value="ABC_TM1"/>
    <property type="match status" value="2"/>
</dbReference>
<evidence type="ECO:0000256" key="3">
    <source>
        <dbReference type="ARBA" id="ARBA00022475"/>
    </source>
</evidence>
<dbReference type="Pfam" id="PF00528">
    <property type="entry name" value="BPD_transp_1"/>
    <property type="match status" value="2"/>
</dbReference>
<evidence type="ECO:0000256" key="2">
    <source>
        <dbReference type="ARBA" id="ARBA00022448"/>
    </source>
</evidence>
<feature type="transmembrane region" description="Helical" evidence="8">
    <location>
        <begin position="41"/>
        <end position="63"/>
    </location>
</feature>
<evidence type="ECO:0000256" key="6">
    <source>
        <dbReference type="ARBA" id="ARBA00022989"/>
    </source>
</evidence>
<evidence type="ECO:0000256" key="8">
    <source>
        <dbReference type="RuleBase" id="RU363032"/>
    </source>
</evidence>
<keyword evidence="11" id="KW-1185">Reference proteome</keyword>
<dbReference type="InterPro" id="IPR000515">
    <property type="entry name" value="MetI-like"/>
</dbReference>
<feature type="transmembrane region" description="Helical" evidence="8">
    <location>
        <begin position="218"/>
        <end position="243"/>
    </location>
</feature>
<keyword evidence="7 8" id="KW-0472">Membrane</keyword>
<accession>A0A4R3Z4J8</accession>
<evidence type="ECO:0000313" key="11">
    <source>
        <dbReference type="Proteomes" id="UP000295719"/>
    </source>
</evidence>
<feature type="transmembrane region" description="Helical" evidence="8">
    <location>
        <begin position="427"/>
        <end position="447"/>
    </location>
</feature>
<dbReference type="AlphaFoldDB" id="A0A4R3Z4J8"/>
<proteinExistence type="inferred from homology"/>
<keyword evidence="2 8" id="KW-0813">Transport</keyword>
<feature type="transmembrane region" description="Helical" evidence="8">
    <location>
        <begin position="511"/>
        <end position="540"/>
    </location>
</feature>
<evidence type="ECO:0000259" key="9">
    <source>
        <dbReference type="PROSITE" id="PS50928"/>
    </source>
</evidence>
<feature type="transmembrane region" description="Helical" evidence="8">
    <location>
        <begin position="332"/>
        <end position="353"/>
    </location>
</feature>
<gene>
    <name evidence="10" type="ORF">EDC52_101576</name>
</gene>
<dbReference type="InterPro" id="IPR035906">
    <property type="entry name" value="MetI-like_sf"/>
</dbReference>
<dbReference type="PANTHER" id="PTHR43357">
    <property type="entry name" value="INNER MEMBRANE ABC TRANSPORTER PERMEASE PROTEIN YDCV"/>
    <property type="match status" value="1"/>
</dbReference>
<dbReference type="CDD" id="cd06261">
    <property type="entry name" value="TM_PBP2"/>
    <property type="match status" value="2"/>
</dbReference>
<reference evidence="10 11" key="1">
    <citation type="submission" date="2019-03" db="EMBL/GenBank/DDBJ databases">
        <title>Genomic Encyclopedia of Type Strains, Phase IV (KMG-IV): sequencing the most valuable type-strain genomes for metagenomic binning, comparative biology and taxonomic classification.</title>
        <authorList>
            <person name="Goeker M."/>
        </authorList>
    </citation>
    <scope>NUCLEOTIDE SEQUENCE [LARGE SCALE GENOMIC DNA]</scope>
    <source>
        <strain evidence="10 11">DSM 19580</strain>
    </source>
</reference>
<organism evidence="10 11">
    <name type="scientific">Biostraticola tofi</name>
    <dbReference type="NCBI Taxonomy" id="466109"/>
    <lineage>
        <taxon>Bacteria</taxon>
        <taxon>Pseudomonadati</taxon>
        <taxon>Pseudomonadota</taxon>
        <taxon>Gammaproteobacteria</taxon>
        <taxon>Enterobacterales</taxon>
        <taxon>Bruguierivoracaceae</taxon>
        <taxon>Biostraticola</taxon>
    </lineage>
</organism>
<keyword evidence="3" id="KW-1003">Cell membrane</keyword>
<feature type="domain" description="ABC transmembrane type-1" evidence="9">
    <location>
        <begin position="90"/>
        <end position="298"/>
    </location>
</feature>
<evidence type="ECO:0000256" key="5">
    <source>
        <dbReference type="ARBA" id="ARBA00022692"/>
    </source>
</evidence>
<feature type="transmembrane region" description="Helical" evidence="8">
    <location>
        <begin position="170"/>
        <end position="197"/>
    </location>
</feature>
<dbReference type="GO" id="GO:0055085">
    <property type="term" value="P:transmembrane transport"/>
    <property type="evidence" value="ECO:0007669"/>
    <property type="project" value="InterPro"/>
</dbReference>
<feature type="transmembrane region" description="Helical" evidence="8">
    <location>
        <begin position="127"/>
        <end position="150"/>
    </location>
</feature>
<feature type="transmembrane region" description="Helical" evidence="8">
    <location>
        <begin position="384"/>
        <end position="406"/>
    </location>
</feature>
<feature type="transmembrane region" description="Helical" evidence="8">
    <location>
        <begin position="453"/>
        <end position="475"/>
    </location>
</feature>
<dbReference type="SUPFAM" id="SSF161098">
    <property type="entry name" value="MetI-like"/>
    <property type="match status" value="2"/>
</dbReference>
<evidence type="ECO:0000256" key="1">
    <source>
        <dbReference type="ARBA" id="ARBA00004429"/>
    </source>
</evidence>
<feature type="transmembrane region" description="Helical" evidence="8">
    <location>
        <begin position="280"/>
        <end position="301"/>
    </location>
</feature>
<feature type="transmembrane region" description="Helical" evidence="8">
    <location>
        <begin position="94"/>
        <end position="115"/>
    </location>
</feature>
<sequence>MTRRFATVLSTSSAAEPMTVLDGNWRRPPPPAARGGGTEKWLLIALAVMIFLLSLAPLGRLVWTALAPQGQLDLSRLDRLLAQPRVVQATFNTLWLALGSTALALLLGTLAAVLVQLSDMRHKPAWVFVFILPLMIPPQVSALAWLQAWSPGSPLLNLIGISPAGSGRHPLYSAGGIILLLGLHNAPLVFLTVRAALRRIPADLLEAARAGGAGPWRLVFTIILPLARSALYAGGALSFVAAAGNFGIQAMLGIPARMPTLITLIYQRLNGSGPQALPDMAVLSLLMALITLSGLMIAGWLGQRLDVRVGGGKGAGQSLMPLGRWRLLSESLAWLLMLATLLLPLSALLVSSLTRGYGQPLNWHSLTIDNYLQALLHHQAIRQAFITSLGLSAGTALVLMVMALLLGYFLTWRRRPWMRFMQFSTELAYALPGIVIGIAAMLFFLPPLPWTTISLYGSVWVILAAYLANYLALVLRPALSGYAQLEPSLDEAARVCGAGFMARLRDIIGPLAAPAVAAGAIMVFLSAFNEIQISILLVSARVQTIGPMIIFLEEGGAPTLSAAVGCLMVLAVLLMMLLLSAARKRLPAGVLPWQP</sequence>
<keyword evidence="4" id="KW-0997">Cell inner membrane</keyword>